<feature type="transmembrane region" description="Helical" evidence="1">
    <location>
        <begin position="41"/>
        <end position="59"/>
    </location>
</feature>
<keyword evidence="1" id="KW-0472">Membrane</keyword>
<reference evidence="3" key="1">
    <citation type="submission" date="2022-03" db="EMBL/GenBank/DDBJ databases">
        <title>Sea Food Isolates.</title>
        <authorList>
            <person name="Li c."/>
        </authorList>
    </citation>
    <scope>NUCLEOTIDE SEQUENCE</scope>
    <source>
        <strain evidence="3">19PA01SH03</strain>
    </source>
</reference>
<proteinExistence type="predicted"/>
<dbReference type="AlphaFoldDB" id="A0AAU6SQW4"/>
<sequence>MKLSKIFMALAAAIAATLFSLVAYASPEAAAAVNDAPAWVYVALGAIGVMAGFIAHVDAQISEDFKRKWPWWIRMPWDYLAGNYKHSCNEKK</sequence>
<feature type="chain" id="PRO_5043582409" evidence="2">
    <location>
        <begin position="26"/>
        <end position="92"/>
    </location>
</feature>
<protein>
    <submittedName>
        <fullName evidence="3">Uncharacterized protein</fullName>
    </submittedName>
</protein>
<organism evidence="3">
    <name type="scientific">bacterium 19PA01SH03</name>
    <dbReference type="NCBI Taxonomy" id="2920705"/>
    <lineage>
        <taxon>Bacteria</taxon>
    </lineage>
</organism>
<evidence type="ECO:0000256" key="2">
    <source>
        <dbReference type="SAM" id="SignalP"/>
    </source>
</evidence>
<keyword evidence="1" id="KW-1133">Transmembrane helix</keyword>
<keyword evidence="1" id="KW-0812">Transmembrane</keyword>
<feature type="signal peptide" evidence="2">
    <location>
        <begin position="1"/>
        <end position="25"/>
    </location>
</feature>
<keyword evidence="2" id="KW-0732">Signal</keyword>
<name>A0AAU6SQW4_UNCXX</name>
<evidence type="ECO:0000313" key="3">
    <source>
        <dbReference type="EMBL" id="XAG22393.1"/>
    </source>
</evidence>
<gene>
    <name evidence="3" type="ORF">MRN70_06225</name>
</gene>
<evidence type="ECO:0000256" key="1">
    <source>
        <dbReference type="SAM" id="Phobius"/>
    </source>
</evidence>
<accession>A0AAU6SQW4</accession>
<dbReference type="EMBL" id="CP095338">
    <property type="protein sequence ID" value="XAG22393.1"/>
    <property type="molecule type" value="Genomic_DNA"/>
</dbReference>